<protein>
    <recommendedName>
        <fullName evidence="3">HTH tetR-type domain-containing protein</fullName>
    </recommendedName>
</protein>
<evidence type="ECO:0000259" key="3">
    <source>
        <dbReference type="PROSITE" id="PS50977"/>
    </source>
</evidence>
<keyword evidence="1 2" id="KW-0238">DNA-binding</keyword>
<dbReference type="AlphaFoldDB" id="A0A2K9LP40"/>
<dbReference type="InterPro" id="IPR001647">
    <property type="entry name" value="HTH_TetR"/>
</dbReference>
<proteinExistence type="predicted"/>
<name>A0A2K9LP40_9GAMM</name>
<reference evidence="5" key="1">
    <citation type="submission" date="2017-08" db="EMBL/GenBank/DDBJ databases">
        <title>Direct submision.</title>
        <authorList>
            <person name="Kim S.-J."/>
            <person name="Rhee S.-K."/>
        </authorList>
    </citation>
    <scope>NUCLEOTIDE SEQUENCE [LARGE SCALE GENOMIC DNA]</scope>
    <source>
        <strain evidence="5">GI5</strain>
    </source>
</reference>
<dbReference type="InterPro" id="IPR032551">
    <property type="entry name" value="BscR_C"/>
</dbReference>
<gene>
    <name evidence="4" type="ORF">Kalk_17665</name>
</gene>
<dbReference type="KEGG" id="kak:Kalk_17665"/>
<dbReference type="Pfam" id="PF16295">
    <property type="entry name" value="TetR_C_10"/>
    <property type="match status" value="1"/>
</dbReference>
<dbReference type="PRINTS" id="PR00455">
    <property type="entry name" value="HTHTETR"/>
</dbReference>
<evidence type="ECO:0000256" key="1">
    <source>
        <dbReference type="ARBA" id="ARBA00023125"/>
    </source>
</evidence>
<sequence length="198" mass="22590">MIGTVLMSKKAQNAAEKEQRILTAALHLFATQGYEATAVPQVALKAAVGSGTIYRYFDNKEALVNAVFRSAKAKLKHYLHEDHFDDEPRQVFHRFWNNLIRFTEDNPEDFHFLELQDHAPYLDDASRQLELEVLAPISLFCIEYGRKGLFKSLPADAMMAMIWGAFVGLMKAGKLGYARLNHSVLRQAEEVCWQMLLK</sequence>
<feature type="DNA-binding region" description="H-T-H motif" evidence="2">
    <location>
        <begin position="38"/>
        <end position="57"/>
    </location>
</feature>
<dbReference type="PROSITE" id="PS50977">
    <property type="entry name" value="HTH_TETR_2"/>
    <property type="match status" value="1"/>
</dbReference>
<dbReference type="GO" id="GO:0003700">
    <property type="term" value="F:DNA-binding transcription factor activity"/>
    <property type="evidence" value="ECO:0007669"/>
    <property type="project" value="TreeGrafter"/>
</dbReference>
<dbReference type="SUPFAM" id="SSF46689">
    <property type="entry name" value="Homeodomain-like"/>
    <property type="match status" value="1"/>
</dbReference>
<accession>A0A2K9LP40</accession>
<feature type="domain" description="HTH tetR-type" evidence="3">
    <location>
        <begin position="15"/>
        <end position="75"/>
    </location>
</feature>
<organism evidence="4 5">
    <name type="scientific">Ketobacter alkanivorans</name>
    <dbReference type="NCBI Taxonomy" id="1917421"/>
    <lineage>
        <taxon>Bacteria</taxon>
        <taxon>Pseudomonadati</taxon>
        <taxon>Pseudomonadota</taxon>
        <taxon>Gammaproteobacteria</taxon>
        <taxon>Pseudomonadales</taxon>
        <taxon>Ketobacteraceae</taxon>
        <taxon>Ketobacter</taxon>
    </lineage>
</organism>
<dbReference type="Pfam" id="PF00440">
    <property type="entry name" value="TetR_N"/>
    <property type="match status" value="1"/>
</dbReference>
<dbReference type="PANTHER" id="PTHR30055">
    <property type="entry name" value="HTH-TYPE TRANSCRIPTIONAL REGULATOR RUTR"/>
    <property type="match status" value="1"/>
</dbReference>
<evidence type="ECO:0000313" key="5">
    <source>
        <dbReference type="Proteomes" id="UP000235116"/>
    </source>
</evidence>
<dbReference type="GO" id="GO:0000976">
    <property type="term" value="F:transcription cis-regulatory region binding"/>
    <property type="evidence" value="ECO:0007669"/>
    <property type="project" value="TreeGrafter"/>
</dbReference>
<evidence type="ECO:0000313" key="4">
    <source>
        <dbReference type="EMBL" id="AUM14139.1"/>
    </source>
</evidence>
<dbReference type="EMBL" id="CP022684">
    <property type="protein sequence ID" value="AUM14139.1"/>
    <property type="molecule type" value="Genomic_DNA"/>
</dbReference>
<dbReference type="Proteomes" id="UP000235116">
    <property type="component" value="Chromosome"/>
</dbReference>
<dbReference type="InterPro" id="IPR050109">
    <property type="entry name" value="HTH-type_TetR-like_transc_reg"/>
</dbReference>
<keyword evidence="5" id="KW-1185">Reference proteome</keyword>
<dbReference type="PANTHER" id="PTHR30055:SF207">
    <property type="entry name" value="HTH-TYPE TRANSCRIPTIONAL REPRESSOR FATR"/>
    <property type="match status" value="1"/>
</dbReference>
<evidence type="ECO:0000256" key="2">
    <source>
        <dbReference type="PROSITE-ProRule" id="PRU00335"/>
    </source>
</evidence>
<dbReference type="InterPro" id="IPR009057">
    <property type="entry name" value="Homeodomain-like_sf"/>
</dbReference>
<dbReference type="Gene3D" id="1.10.357.10">
    <property type="entry name" value="Tetracycline Repressor, domain 2"/>
    <property type="match status" value="1"/>
</dbReference>